<reference evidence="1" key="2">
    <citation type="submission" date="2025-09" db="UniProtKB">
        <authorList>
            <consortium name="Ensembl"/>
        </authorList>
    </citation>
    <scope>IDENTIFICATION</scope>
</reference>
<evidence type="ECO:0000313" key="2">
    <source>
        <dbReference type="Proteomes" id="UP000694557"/>
    </source>
</evidence>
<sequence length="58" mass="6817">MQEHKNRTRDADPRSVFRSISATSQDKDEIVRTMKEMFCHLDPEVLYIVLAECDFKGK</sequence>
<evidence type="ECO:0000313" key="1">
    <source>
        <dbReference type="Ensembl" id="ENSOKIP00005104833.1"/>
    </source>
</evidence>
<organism evidence="1 2">
    <name type="scientific">Oncorhynchus kisutch</name>
    <name type="common">Coho salmon</name>
    <name type="synonym">Salmo kisutch</name>
    <dbReference type="NCBI Taxonomy" id="8019"/>
    <lineage>
        <taxon>Eukaryota</taxon>
        <taxon>Metazoa</taxon>
        <taxon>Chordata</taxon>
        <taxon>Craniata</taxon>
        <taxon>Vertebrata</taxon>
        <taxon>Euteleostomi</taxon>
        <taxon>Actinopterygii</taxon>
        <taxon>Neopterygii</taxon>
        <taxon>Teleostei</taxon>
        <taxon>Protacanthopterygii</taxon>
        <taxon>Salmoniformes</taxon>
        <taxon>Salmonidae</taxon>
        <taxon>Salmoninae</taxon>
        <taxon>Oncorhynchus</taxon>
    </lineage>
</organism>
<reference evidence="1" key="1">
    <citation type="submission" date="2025-08" db="UniProtKB">
        <authorList>
            <consortium name="Ensembl"/>
        </authorList>
    </citation>
    <scope>IDENTIFICATION</scope>
</reference>
<protein>
    <submittedName>
        <fullName evidence="1">Uncharacterized protein</fullName>
    </submittedName>
</protein>
<accession>A0A8C7KNT6</accession>
<keyword evidence="2" id="KW-1185">Reference proteome</keyword>
<dbReference type="Proteomes" id="UP000694557">
    <property type="component" value="Unassembled WGS sequence"/>
</dbReference>
<dbReference type="Ensembl" id="ENSOKIT00005112343.1">
    <property type="protein sequence ID" value="ENSOKIP00005104833.1"/>
    <property type="gene ID" value="ENSOKIG00005046097.1"/>
</dbReference>
<dbReference type="GeneTree" id="ENSGT01000000218260"/>
<dbReference type="AlphaFoldDB" id="A0A8C7KNT6"/>
<proteinExistence type="predicted"/>
<name>A0A8C7KNT6_ONCKI</name>